<dbReference type="Proteomes" id="UP000663828">
    <property type="component" value="Unassembled WGS sequence"/>
</dbReference>
<evidence type="ECO:0000313" key="5">
    <source>
        <dbReference type="Proteomes" id="UP000663828"/>
    </source>
</evidence>
<gene>
    <name evidence="3" type="ORF">EDS130_LOCUS29463</name>
    <name evidence="4" type="ORF">XAT740_LOCUS52389</name>
</gene>
<feature type="repeat" description="NHL" evidence="2">
    <location>
        <begin position="43"/>
        <end position="79"/>
    </location>
</feature>
<proteinExistence type="predicted"/>
<evidence type="ECO:0000313" key="4">
    <source>
        <dbReference type="EMBL" id="CAF1635448.1"/>
    </source>
</evidence>
<dbReference type="InterPro" id="IPR001258">
    <property type="entry name" value="NHL_repeat"/>
</dbReference>
<dbReference type="GO" id="GO:0008270">
    <property type="term" value="F:zinc ion binding"/>
    <property type="evidence" value="ECO:0007669"/>
    <property type="project" value="UniProtKB-KW"/>
</dbReference>
<dbReference type="OrthoDB" id="654191at2759"/>
<protein>
    <submittedName>
        <fullName evidence="3">Uncharacterized protein</fullName>
    </submittedName>
</protein>
<dbReference type="InterPro" id="IPR050952">
    <property type="entry name" value="TRIM-NHL_E3_ligases"/>
</dbReference>
<evidence type="ECO:0000256" key="2">
    <source>
        <dbReference type="PROSITE-ProRule" id="PRU00504"/>
    </source>
</evidence>
<name>A0A815C665_ADIRI</name>
<feature type="repeat" description="NHL" evidence="2">
    <location>
        <begin position="280"/>
        <end position="311"/>
    </location>
</feature>
<dbReference type="Proteomes" id="UP000663852">
    <property type="component" value="Unassembled WGS sequence"/>
</dbReference>
<dbReference type="Gene3D" id="2.120.10.30">
    <property type="entry name" value="TolB, C-terminal domain"/>
    <property type="match status" value="3"/>
</dbReference>
<evidence type="ECO:0000313" key="3">
    <source>
        <dbReference type="EMBL" id="CAF1279375.1"/>
    </source>
</evidence>
<feature type="repeat" description="NHL" evidence="2">
    <location>
        <begin position="176"/>
        <end position="215"/>
    </location>
</feature>
<dbReference type="SUPFAM" id="SSF101898">
    <property type="entry name" value="NHL repeat"/>
    <property type="match status" value="1"/>
</dbReference>
<dbReference type="Pfam" id="PF01436">
    <property type="entry name" value="NHL"/>
    <property type="match status" value="2"/>
</dbReference>
<dbReference type="EMBL" id="CAJNOJ010000199">
    <property type="protein sequence ID" value="CAF1279375.1"/>
    <property type="molecule type" value="Genomic_DNA"/>
</dbReference>
<dbReference type="EMBL" id="CAJNOR010008622">
    <property type="protein sequence ID" value="CAF1635448.1"/>
    <property type="molecule type" value="Genomic_DNA"/>
</dbReference>
<dbReference type="AlphaFoldDB" id="A0A815C665"/>
<dbReference type="CDD" id="cd05819">
    <property type="entry name" value="NHL"/>
    <property type="match status" value="1"/>
</dbReference>
<dbReference type="PANTHER" id="PTHR24104:SF25">
    <property type="entry name" value="PROTEIN LIN-41"/>
    <property type="match status" value="1"/>
</dbReference>
<dbReference type="PANTHER" id="PTHR24104">
    <property type="entry name" value="E3 UBIQUITIN-PROTEIN LIGASE NHLRC1-RELATED"/>
    <property type="match status" value="1"/>
</dbReference>
<sequence>MISEYLILIILVRKISMSTRLSLNASWNQNGTIVIGSPNGMNGTSLAQLSHPVGITISDDDVLYIADTGNHRVLVVDLNNSTSTYAISNLEQSDLHYDVFIFNTSLHVLNSNKKRVQKMSLNGSNSVTGTNLSELVSPIYMFIDKSGNIYVSDAGSHQAFVFRSNSTHGSAVAGNGTNGTTYEQLNRPYGIFVNDVGTIYVADCGNNRIMKWTSRVQSGVCVVGDVLTKVYAPTYIIVDENEYMYIAEADKSRITRYAPDSTFSVCIVGCTDISRIVTNQLSSPHSLAFDSHGSLYVCDWGNHRVHKFELLNSPAAYNQPKIVANQTWDQCGNTIINGTALKFYPLGMFIDSNDTIYVADTNNKYIRI</sequence>
<dbReference type="PROSITE" id="PS51125">
    <property type="entry name" value="NHL"/>
    <property type="match status" value="3"/>
</dbReference>
<organism evidence="3 6">
    <name type="scientific">Adineta ricciae</name>
    <name type="common">Rotifer</name>
    <dbReference type="NCBI Taxonomy" id="249248"/>
    <lineage>
        <taxon>Eukaryota</taxon>
        <taxon>Metazoa</taxon>
        <taxon>Spiralia</taxon>
        <taxon>Gnathifera</taxon>
        <taxon>Rotifera</taxon>
        <taxon>Eurotatoria</taxon>
        <taxon>Bdelloidea</taxon>
        <taxon>Adinetida</taxon>
        <taxon>Adinetidae</taxon>
        <taxon>Adineta</taxon>
    </lineage>
</organism>
<evidence type="ECO:0000256" key="1">
    <source>
        <dbReference type="ARBA" id="ARBA00022737"/>
    </source>
</evidence>
<dbReference type="InterPro" id="IPR011042">
    <property type="entry name" value="6-blade_b-propeller_TolB-like"/>
</dbReference>
<dbReference type="SUPFAM" id="SSF63825">
    <property type="entry name" value="YWTD domain"/>
    <property type="match status" value="1"/>
</dbReference>
<comment type="caution">
    <text evidence="3">The sequence shown here is derived from an EMBL/GenBank/DDBJ whole genome shotgun (WGS) entry which is preliminary data.</text>
</comment>
<keyword evidence="5" id="KW-1185">Reference proteome</keyword>
<keyword evidence="1" id="KW-0677">Repeat</keyword>
<accession>A0A815C665</accession>
<evidence type="ECO:0000313" key="6">
    <source>
        <dbReference type="Proteomes" id="UP000663852"/>
    </source>
</evidence>
<reference evidence="3" key="1">
    <citation type="submission" date="2021-02" db="EMBL/GenBank/DDBJ databases">
        <authorList>
            <person name="Nowell W R."/>
        </authorList>
    </citation>
    <scope>NUCLEOTIDE SEQUENCE</scope>
</reference>